<dbReference type="OrthoDB" id="9809488at2"/>
<dbReference type="Proteomes" id="UP000032120">
    <property type="component" value="Unassembled WGS sequence"/>
</dbReference>
<protein>
    <submittedName>
        <fullName evidence="3">Metalloendopeptidase</fullName>
    </submittedName>
</protein>
<dbReference type="InterPro" id="IPR050570">
    <property type="entry name" value="Cell_wall_metabolism_enzyme"/>
</dbReference>
<sequence>MRAVVLALYRIRGLLFAAAAAVLLVNVIVLQFTLPRSASRSWAIIVGAAILAMILSMVLSSLVPKRIPEALRSPSTVVRSPVAGRWFALNSPATQVPSHGTRAFGQAYAIDLIHEPAGSTPPPFGETAMRAPDEYSTFGQPVYAMINGTVVRASDWRRDHRARSNTLAFWYLTIEGMLRQLGGTGLVVGNHVTIRGADGAYAAVAHLKQGSVEVSVGDRVTAGMTIGACGNSGNSSEPHVHAQLMDRASFWTAQGVPMEFAGVTLEGQASGENGAGAADRLATELPDSALPGTGQYMVAAPG</sequence>
<name>A0A0D0H9H4_9MICO</name>
<dbReference type="SUPFAM" id="SSF51261">
    <property type="entry name" value="Duplicated hybrid motif"/>
    <property type="match status" value="1"/>
</dbReference>
<dbReference type="EMBL" id="JXSQ01000001">
    <property type="protein sequence ID" value="KIP53865.1"/>
    <property type="molecule type" value="Genomic_DNA"/>
</dbReference>
<dbReference type="InterPro" id="IPR016047">
    <property type="entry name" value="M23ase_b-sheet_dom"/>
</dbReference>
<comment type="caution">
    <text evidence="3">The sequence shown here is derived from an EMBL/GenBank/DDBJ whole genome shotgun (WGS) entry which is preliminary data.</text>
</comment>
<gene>
    <name evidence="3" type="ORF">SD72_01485</name>
</gene>
<evidence type="ECO:0000313" key="4">
    <source>
        <dbReference type="Proteomes" id="UP000032120"/>
    </source>
</evidence>
<dbReference type="InterPro" id="IPR011055">
    <property type="entry name" value="Dup_hybrid_motif"/>
</dbReference>
<dbReference type="PANTHER" id="PTHR21666">
    <property type="entry name" value="PEPTIDASE-RELATED"/>
    <property type="match status" value="1"/>
</dbReference>
<feature type="transmembrane region" description="Helical" evidence="1">
    <location>
        <begin position="40"/>
        <end position="63"/>
    </location>
</feature>
<reference evidence="3 4" key="1">
    <citation type="submission" date="2015-01" db="EMBL/GenBank/DDBJ databases">
        <title>Draft genome sequence of Leucobacter komagatae strain VKM ST2845.</title>
        <authorList>
            <person name="Karlyshev A.V."/>
            <person name="Kudryashova E.B."/>
        </authorList>
    </citation>
    <scope>NUCLEOTIDE SEQUENCE [LARGE SCALE GENOMIC DNA]</scope>
    <source>
        <strain evidence="3 4">VKM ST2845</strain>
    </source>
</reference>
<keyword evidence="1" id="KW-1133">Transmembrane helix</keyword>
<accession>A0A0D0H9H4</accession>
<feature type="transmembrane region" description="Helical" evidence="1">
    <location>
        <begin position="12"/>
        <end position="34"/>
    </location>
</feature>
<keyword evidence="1" id="KW-0472">Membrane</keyword>
<dbReference type="Pfam" id="PF01551">
    <property type="entry name" value="Peptidase_M23"/>
    <property type="match status" value="1"/>
</dbReference>
<dbReference type="CDD" id="cd12797">
    <property type="entry name" value="M23_peptidase"/>
    <property type="match status" value="1"/>
</dbReference>
<organism evidence="3 4">
    <name type="scientific">Leucobacter komagatae</name>
    <dbReference type="NCBI Taxonomy" id="55969"/>
    <lineage>
        <taxon>Bacteria</taxon>
        <taxon>Bacillati</taxon>
        <taxon>Actinomycetota</taxon>
        <taxon>Actinomycetes</taxon>
        <taxon>Micrococcales</taxon>
        <taxon>Microbacteriaceae</taxon>
        <taxon>Leucobacter</taxon>
    </lineage>
</organism>
<dbReference type="PANTHER" id="PTHR21666:SF270">
    <property type="entry name" value="MUREIN HYDROLASE ACTIVATOR ENVC"/>
    <property type="match status" value="1"/>
</dbReference>
<evidence type="ECO:0000256" key="1">
    <source>
        <dbReference type="SAM" id="Phobius"/>
    </source>
</evidence>
<dbReference type="Gene3D" id="2.70.70.10">
    <property type="entry name" value="Glucose Permease (Domain IIA)"/>
    <property type="match status" value="1"/>
</dbReference>
<evidence type="ECO:0000259" key="2">
    <source>
        <dbReference type="Pfam" id="PF01551"/>
    </source>
</evidence>
<keyword evidence="1" id="KW-0812">Transmembrane</keyword>
<proteinExistence type="predicted"/>
<dbReference type="AlphaFoldDB" id="A0A0D0H9H4"/>
<feature type="domain" description="M23ase beta-sheet core" evidence="2">
    <location>
        <begin position="185"/>
        <end position="246"/>
    </location>
</feature>
<dbReference type="GO" id="GO:0004222">
    <property type="term" value="F:metalloendopeptidase activity"/>
    <property type="evidence" value="ECO:0007669"/>
    <property type="project" value="TreeGrafter"/>
</dbReference>
<keyword evidence="4" id="KW-1185">Reference proteome</keyword>
<evidence type="ECO:0000313" key="3">
    <source>
        <dbReference type="EMBL" id="KIP53865.1"/>
    </source>
</evidence>